<proteinExistence type="predicted"/>
<name>S4PIQ4_9NEOP</name>
<organism evidence="1">
    <name type="scientific">Pararge aegeria</name>
    <name type="common">speckled wood butterfly</name>
    <dbReference type="NCBI Taxonomy" id="116150"/>
    <lineage>
        <taxon>Eukaryota</taxon>
        <taxon>Metazoa</taxon>
        <taxon>Ecdysozoa</taxon>
        <taxon>Arthropoda</taxon>
        <taxon>Hexapoda</taxon>
        <taxon>Insecta</taxon>
        <taxon>Pterygota</taxon>
        <taxon>Neoptera</taxon>
        <taxon>Endopterygota</taxon>
        <taxon>Lepidoptera</taxon>
        <taxon>Glossata</taxon>
        <taxon>Ditrysia</taxon>
        <taxon>Papilionoidea</taxon>
        <taxon>Nymphalidae</taxon>
        <taxon>Satyrinae</taxon>
        <taxon>Satyrini</taxon>
        <taxon>Parargina</taxon>
        <taxon>Pararge</taxon>
    </lineage>
</organism>
<dbReference type="AlphaFoldDB" id="S4PIQ4"/>
<dbReference type="EMBL" id="GAIX01001776">
    <property type="protein sequence ID" value="JAA90784.1"/>
    <property type="molecule type" value="Transcribed_RNA"/>
</dbReference>
<accession>S4PIQ4</accession>
<evidence type="ECO:0000313" key="1">
    <source>
        <dbReference type="EMBL" id="JAA90784.1"/>
    </source>
</evidence>
<protein>
    <submittedName>
        <fullName evidence="1">Uncharacterized protein</fullName>
    </submittedName>
</protein>
<sequence length="68" mass="7799">MYRLCKIKSTLSKRVYILQASKIFFTNKQGNASVSIAKSKKIPLHTFSFHQSFSLGNCYNLTSLWILP</sequence>
<reference evidence="1" key="2">
    <citation type="submission" date="2013-05" db="EMBL/GenBank/DDBJ databases">
        <authorList>
            <person name="Carter J.-M."/>
            <person name="Baker S.C."/>
            <person name="Pink R."/>
            <person name="Carter D.R.F."/>
            <person name="Collins A."/>
            <person name="Tomlin J."/>
            <person name="Gibbs M."/>
            <person name="Breuker C.J."/>
        </authorList>
    </citation>
    <scope>NUCLEOTIDE SEQUENCE</scope>
    <source>
        <tissue evidence="1">Ovary</tissue>
    </source>
</reference>
<reference evidence="1" key="1">
    <citation type="journal article" date="2013" name="BMC Genomics">
        <title>Unscrambling butterfly oogenesis.</title>
        <authorList>
            <person name="Carter J.M."/>
            <person name="Baker S.C."/>
            <person name="Pink R."/>
            <person name="Carter D.R."/>
            <person name="Collins A."/>
            <person name="Tomlin J."/>
            <person name="Gibbs M."/>
            <person name="Breuker C.J."/>
        </authorList>
    </citation>
    <scope>NUCLEOTIDE SEQUENCE</scope>
    <source>
        <tissue evidence="1">Ovary</tissue>
    </source>
</reference>